<dbReference type="AlphaFoldDB" id="A0AAV7SDK3"/>
<name>A0AAV7SDK3_PLEWA</name>
<proteinExistence type="predicted"/>
<accession>A0AAV7SDK3</accession>
<dbReference type="Proteomes" id="UP001066276">
    <property type="component" value="Chromosome 4_2"/>
</dbReference>
<organism evidence="1 2">
    <name type="scientific">Pleurodeles waltl</name>
    <name type="common">Iberian ribbed newt</name>
    <dbReference type="NCBI Taxonomy" id="8319"/>
    <lineage>
        <taxon>Eukaryota</taxon>
        <taxon>Metazoa</taxon>
        <taxon>Chordata</taxon>
        <taxon>Craniata</taxon>
        <taxon>Vertebrata</taxon>
        <taxon>Euteleostomi</taxon>
        <taxon>Amphibia</taxon>
        <taxon>Batrachia</taxon>
        <taxon>Caudata</taxon>
        <taxon>Salamandroidea</taxon>
        <taxon>Salamandridae</taxon>
        <taxon>Pleurodelinae</taxon>
        <taxon>Pleurodeles</taxon>
    </lineage>
</organism>
<reference evidence="1" key="1">
    <citation type="journal article" date="2022" name="bioRxiv">
        <title>Sequencing and chromosome-scale assembly of the giantPleurodeles waltlgenome.</title>
        <authorList>
            <person name="Brown T."/>
            <person name="Elewa A."/>
            <person name="Iarovenko S."/>
            <person name="Subramanian E."/>
            <person name="Araus A.J."/>
            <person name="Petzold A."/>
            <person name="Susuki M."/>
            <person name="Suzuki K.-i.T."/>
            <person name="Hayashi T."/>
            <person name="Toyoda A."/>
            <person name="Oliveira C."/>
            <person name="Osipova E."/>
            <person name="Leigh N.D."/>
            <person name="Simon A."/>
            <person name="Yun M.H."/>
        </authorList>
    </citation>
    <scope>NUCLEOTIDE SEQUENCE</scope>
    <source>
        <strain evidence="1">20211129_DDA</strain>
        <tissue evidence="1">Liver</tissue>
    </source>
</reference>
<comment type="caution">
    <text evidence="1">The sequence shown here is derived from an EMBL/GenBank/DDBJ whole genome shotgun (WGS) entry which is preliminary data.</text>
</comment>
<keyword evidence="2" id="KW-1185">Reference proteome</keyword>
<evidence type="ECO:0000313" key="1">
    <source>
        <dbReference type="EMBL" id="KAJ1161891.1"/>
    </source>
</evidence>
<dbReference type="EMBL" id="JANPWB010000008">
    <property type="protein sequence ID" value="KAJ1161891.1"/>
    <property type="molecule type" value="Genomic_DNA"/>
</dbReference>
<evidence type="ECO:0000313" key="2">
    <source>
        <dbReference type="Proteomes" id="UP001066276"/>
    </source>
</evidence>
<sequence>MVPAMPGQRLRWGELCWACASKEHRAHSEAPGSGAGGGWLAGFLPPNNTKSLQLPLSAAQPATWHDMALQLLPLFSQSPHLSSAFQLHHASRLCVSRLGGKTDRL</sequence>
<protein>
    <submittedName>
        <fullName evidence="1">Uncharacterized protein</fullName>
    </submittedName>
</protein>
<gene>
    <name evidence="1" type="ORF">NDU88_002371</name>
</gene>